<keyword evidence="2 6" id="KW-0698">rRNA processing</keyword>
<keyword evidence="3 6" id="KW-0489">Methyltransferase</keyword>
<evidence type="ECO:0000259" key="8">
    <source>
        <dbReference type="Pfam" id="PF26049"/>
    </source>
</evidence>
<dbReference type="PROSITE" id="PS00092">
    <property type="entry name" value="N6_MTASE"/>
    <property type="match status" value="1"/>
</dbReference>
<dbReference type="InterPro" id="IPR002052">
    <property type="entry name" value="DNA_methylase_N6_adenine_CS"/>
</dbReference>
<sequence>MNTEFILAERQFTLIRYPEKHQHVSLQAWDSADELLISHVDDLVSEQSLTANMLILNDDFGALGCWFTQHNPIWISDSFIALKSLGENLKANQLNPVIDDNDKISAPVRSLTSVESLTLDTHLAPDIILIKVPRTLALLEQQLIDIRKVATPDTQIIAAGKVKSITKSVLALFENILGPTTTSLAKKKSRLIFCQVSPALRPKTNDYPSRWTCTLPTGKTVQLNNHANVFSRQSLDIGARVLLPHMTVSSNDVVVDLGCGNGVLGLQALAMAPDCRVFFVDESYMAVESARLNVLENFPDKIDQCEFVASNCLEALLNKKPTPEITKVFCNPPFHQQNAITDHIAWQMFQDARECLVKSGHLIVVGNRHLEYHIKLKRLFGGAKVIASDNKFVVLGTAKR</sequence>
<evidence type="ECO:0000256" key="5">
    <source>
        <dbReference type="ARBA" id="ARBA00022691"/>
    </source>
</evidence>
<dbReference type="InterPro" id="IPR046977">
    <property type="entry name" value="RsmC/RlmG"/>
</dbReference>
<dbReference type="RefSeq" id="WP_044055990.1">
    <property type="nucleotide sequence ID" value="NZ_CBCSKJ010000001.1"/>
</dbReference>
<dbReference type="InterPro" id="IPR017237">
    <property type="entry name" value="RLMG"/>
</dbReference>
<dbReference type="EMBL" id="CP008849">
    <property type="protein sequence ID" value="AIF97783.1"/>
    <property type="molecule type" value="Genomic_DNA"/>
</dbReference>
<evidence type="ECO:0000313" key="10">
    <source>
        <dbReference type="Proteomes" id="UP000056090"/>
    </source>
</evidence>
<dbReference type="eggNOG" id="COG2813">
    <property type="taxonomic scope" value="Bacteria"/>
</dbReference>
<dbReference type="KEGG" id="aal:EP13_03220"/>
<proteinExistence type="inferred from homology"/>
<dbReference type="InterPro" id="IPR029063">
    <property type="entry name" value="SAM-dependent_MTases_sf"/>
</dbReference>
<keyword evidence="4 6" id="KW-0808">Transferase</keyword>
<dbReference type="GO" id="GO:0052916">
    <property type="term" value="F:23S rRNA (guanine(1835)-N(2))-methyltransferase activity"/>
    <property type="evidence" value="ECO:0007669"/>
    <property type="project" value="UniProtKB-EC"/>
</dbReference>
<keyword evidence="1 6" id="KW-0963">Cytoplasm</keyword>
<accession>A0A075NWD8</accession>
<comment type="similarity">
    <text evidence="6">Belongs to the methyltransferase superfamily. RlmG family.</text>
</comment>
<name>A0A075NWD8_9ALTE</name>
<dbReference type="Pfam" id="PF05175">
    <property type="entry name" value="MTS"/>
    <property type="match status" value="1"/>
</dbReference>
<evidence type="ECO:0000256" key="6">
    <source>
        <dbReference type="HAMAP-Rule" id="MF_01859"/>
    </source>
</evidence>
<keyword evidence="5 6" id="KW-0949">S-adenosyl-L-methionine</keyword>
<feature type="domain" description="RlmG N-terminal" evidence="8">
    <location>
        <begin position="3"/>
        <end position="197"/>
    </location>
</feature>
<dbReference type="PIRSF" id="PIRSF037565">
    <property type="entry name" value="RRNA_m2G_Mtase_RsmD_prd"/>
    <property type="match status" value="1"/>
</dbReference>
<gene>
    <name evidence="6" type="primary">rlmG</name>
    <name evidence="9" type="ORF">EP13_03220</name>
</gene>
<dbReference type="Proteomes" id="UP000056090">
    <property type="component" value="Chromosome"/>
</dbReference>
<dbReference type="GeneID" id="78253950"/>
<dbReference type="Gene3D" id="3.40.50.150">
    <property type="entry name" value="Vaccinia Virus protein VP39"/>
    <property type="match status" value="2"/>
</dbReference>
<feature type="domain" description="Methyltransferase small" evidence="7">
    <location>
        <begin position="221"/>
        <end position="395"/>
    </location>
</feature>
<reference evidence="9 10" key="1">
    <citation type="submission" date="2014-06" db="EMBL/GenBank/DDBJ databases">
        <title>Genomes of Alteromonas australica, a world apart.</title>
        <authorList>
            <person name="Gonzaga A."/>
            <person name="Lopez-Perez M."/>
            <person name="Rodriguez-Valera F."/>
        </authorList>
    </citation>
    <scope>NUCLEOTIDE SEQUENCE [LARGE SCALE GENOMIC DNA]</scope>
    <source>
        <strain evidence="9 10">H 17</strain>
    </source>
</reference>
<dbReference type="InterPro" id="IPR007848">
    <property type="entry name" value="Small_mtfrase_dom"/>
</dbReference>
<comment type="catalytic activity">
    <reaction evidence="6">
        <text>guanosine(1835) in 23S rRNA + S-adenosyl-L-methionine = N(2)-methylguanosine(1835) in 23S rRNA + S-adenosyl-L-homocysteine + H(+)</text>
        <dbReference type="Rhea" id="RHEA:42744"/>
        <dbReference type="Rhea" id="RHEA-COMP:10217"/>
        <dbReference type="Rhea" id="RHEA-COMP:10218"/>
        <dbReference type="ChEBI" id="CHEBI:15378"/>
        <dbReference type="ChEBI" id="CHEBI:57856"/>
        <dbReference type="ChEBI" id="CHEBI:59789"/>
        <dbReference type="ChEBI" id="CHEBI:74269"/>
        <dbReference type="ChEBI" id="CHEBI:74481"/>
        <dbReference type="EC" id="2.1.1.174"/>
    </reaction>
</comment>
<evidence type="ECO:0000313" key="9">
    <source>
        <dbReference type="EMBL" id="AIF97783.1"/>
    </source>
</evidence>
<dbReference type="HAMAP" id="MF_01859">
    <property type="entry name" value="23SrRNA_methyltr_G"/>
    <property type="match status" value="1"/>
</dbReference>
<dbReference type="PANTHER" id="PTHR47816">
    <property type="entry name" value="RIBOSOMAL RNA SMALL SUBUNIT METHYLTRANSFERASE C"/>
    <property type="match status" value="1"/>
</dbReference>
<dbReference type="AlphaFoldDB" id="A0A075NWD8"/>
<dbReference type="SUPFAM" id="SSF53335">
    <property type="entry name" value="S-adenosyl-L-methionine-dependent methyltransferases"/>
    <property type="match status" value="1"/>
</dbReference>
<evidence type="ECO:0000259" key="7">
    <source>
        <dbReference type="Pfam" id="PF05175"/>
    </source>
</evidence>
<evidence type="ECO:0000256" key="1">
    <source>
        <dbReference type="ARBA" id="ARBA00022490"/>
    </source>
</evidence>
<evidence type="ECO:0000256" key="3">
    <source>
        <dbReference type="ARBA" id="ARBA00022603"/>
    </source>
</evidence>
<dbReference type="GO" id="GO:0003676">
    <property type="term" value="F:nucleic acid binding"/>
    <property type="evidence" value="ECO:0007669"/>
    <property type="project" value="InterPro"/>
</dbReference>
<dbReference type="CDD" id="cd02440">
    <property type="entry name" value="AdoMet_MTases"/>
    <property type="match status" value="1"/>
</dbReference>
<organism evidence="9 10">
    <name type="scientific">Alteromonas australica</name>
    <dbReference type="NCBI Taxonomy" id="589873"/>
    <lineage>
        <taxon>Bacteria</taxon>
        <taxon>Pseudomonadati</taxon>
        <taxon>Pseudomonadota</taxon>
        <taxon>Gammaproteobacteria</taxon>
        <taxon>Alteromonadales</taxon>
        <taxon>Alteromonadaceae</taxon>
        <taxon>Alteromonas/Salinimonas group</taxon>
        <taxon>Alteromonas</taxon>
    </lineage>
</organism>
<dbReference type="PANTHER" id="PTHR47816:SF5">
    <property type="entry name" value="RIBOSOMAL RNA LARGE SUBUNIT METHYLTRANSFERASE G"/>
    <property type="match status" value="1"/>
</dbReference>
<dbReference type="GO" id="GO:0005737">
    <property type="term" value="C:cytoplasm"/>
    <property type="evidence" value="ECO:0007669"/>
    <property type="project" value="UniProtKB-SubCell"/>
</dbReference>
<dbReference type="Pfam" id="PF26049">
    <property type="entry name" value="RLMG_N"/>
    <property type="match status" value="1"/>
</dbReference>
<dbReference type="InterPro" id="IPR058679">
    <property type="entry name" value="RlmG_N"/>
</dbReference>
<comment type="function">
    <text evidence="6">Specifically methylates the guanine in position 1835 (m2G1835) of 23S rRNA.</text>
</comment>
<protein>
    <recommendedName>
        <fullName evidence="6">Ribosomal RNA large subunit methyltransferase G</fullName>
        <ecNumber evidence="6">2.1.1.174</ecNumber>
    </recommendedName>
    <alternativeName>
        <fullName evidence="6">23S rRNA m2G1835 methyltransferase</fullName>
    </alternativeName>
    <alternativeName>
        <fullName evidence="6">rRNA (guanine-N(2)-)-methyltransferase RlmG</fullName>
    </alternativeName>
</protein>
<dbReference type="EC" id="2.1.1.174" evidence="6"/>
<comment type="subcellular location">
    <subcellularLocation>
        <location evidence="6">Cytoplasm</location>
    </subcellularLocation>
</comment>
<evidence type="ECO:0000256" key="2">
    <source>
        <dbReference type="ARBA" id="ARBA00022552"/>
    </source>
</evidence>
<keyword evidence="10" id="KW-1185">Reference proteome</keyword>
<evidence type="ECO:0000256" key="4">
    <source>
        <dbReference type="ARBA" id="ARBA00022679"/>
    </source>
</evidence>